<evidence type="ECO:0000256" key="7">
    <source>
        <dbReference type="HAMAP-Rule" id="MF_00500"/>
    </source>
</evidence>
<dbReference type="AlphaFoldDB" id="A0A1F5V1D6"/>
<dbReference type="InterPro" id="IPR036510">
    <property type="entry name" value="Ribosomal_bS20_sf"/>
</dbReference>
<evidence type="ECO:0000256" key="4">
    <source>
        <dbReference type="ARBA" id="ARBA00022980"/>
    </source>
</evidence>
<dbReference type="Proteomes" id="UP000179157">
    <property type="component" value="Unassembled WGS sequence"/>
</dbReference>
<comment type="function">
    <text evidence="7">Binds directly to 16S ribosomal RNA.</text>
</comment>
<reference evidence="9 10" key="1">
    <citation type="journal article" date="2016" name="Nat. Commun.">
        <title>Thousands of microbial genomes shed light on interconnected biogeochemical processes in an aquifer system.</title>
        <authorList>
            <person name="Anantharaman K."/>
            <person name="Brown C.T."/>
            <person name="Hug L.A."/>
            <person name="Sharon I."/>
            <person name="Castelle C.J."/>
            <person name="Probst A.J."/>
            <person name="Thomas B.C."/>
            <person name="Singh A."/>
            <person name="Wilkins M.J."/>
            <person name="Karaoz U."/>
            <person name="Brodie E.L."/>
            <person name="Williams K.H."/>
            <person name="Hubbard S.S."/>
            <person name="Banfield J.F."/>
        </authorList>
    </citation>
    <scope>NUCLEOTIDE SEQUENCE [LARGE SCALE GENOMIC DNA]</scope>
    <source>
        <strain evidence="10">RBG_16_55_9</strain>
    </source>
</reference>
<comment type="caution">
    <text evidence="9">The sequence shown here is derived from an EMBL/GenBank/DDBJ whole genome shotgun (WGS) entry which is preliminary data.</text>
</comment>
<dbReference type="GO" id="GO:0005829">
    <property type="term" value="C:cytosol"/>
    <property type="evidence" value="ECO:0007669"/>
    <property type="project" value="TreeGrafter"/>
</dbReference>
<dbReference type="HAMAP" id="MF_00500">
    <property type="entry name" value="Ribosomal_bS20"/>
    <property type="match status" value="1"/>
</dbReference>
<evidence type="ECO:0000256" key="6">
    <source>
        <dbReference type="ARBA" id="ARBA00035136"/>
    </source>
</evidence>
<evidence type="ECO:0000256" key="3">
    <source>
        <dbReference type="ARBA" id="ARBA00022884"/>
    </source>
</evidence>
<proteinExistence type="inferred from homology"/>
<dbReference type="PANTHER" id="PTHR33398:SF1">
    <property type="entry name" value="SMALL RIBOSOMAL SUBUNIT PROTEIN BS20C"/>
    <property type="match status" value="1"/>
</dbReference>
<dbReference type="EMBL" id="MFGX01000027">
    <property type="protein sequence ID" value="OGF56731.1"/>
    <property type="molecule type" value="Genomic_DNA"/>
</dbReference>
<keyword evidence="3 7" id="KW-0694">RNA-binding</keyword>
<dbReference type="Pfam" id="PF01649">
    <property type="entry name" value="Ribosomal_S20p"/>
    <property type="match status" value="1"/>
</dbReference>
<evidence type="ECO:0000256" key="8">
    <source>
        <dbReference type="SAM" id="MobiDB-lite"/>
    </source>
</evidence>
<dbReference type="PANTHER" id="PTHR33398">
    <property type="entry name" value="30S RIBOSOMAL PROTEIN S20"/>
    <property type="match status" value="1"/>
</dbReference>
<dbReference type="STRING" id="1817864.A2Z21_07820"/>
<organism evidence="9 10">
    <name type="scientific">Fraserbacteria sp. (strain RBG_16_55_9)</name>
    <dbReference type="NCBI Taxonomy" id="1817864"/>
    <lineage>
        <taxon>Bacteria</taxon>
        <taxon>Candidatus Fraseribacteriota</taxon>
    </lineage>
</organism>
<evidence type="ECO:0000256" key="1">
    <source>
        <dbReference type="ARBA" id="ARBA00007634"/>
    </source>
</evidence>
<feature type="region of interest" description="Disordered" evidence="8">
    <location>
        <begin position="1"/>
        <end position="21"/>
    </location>
</feature>
<protein>
    <recommendedName>
        <fullName evidence="6 7">Small ribosomal subunit protein bS20</fullName>
    </recommendedName>
</protein>
<evidence type="ECO:0000313" key="10">
    <source>
        <dbReference type="Proteomes" id="UP000179157"/>
    </source>
</evidence>
<evidence type="ECO:0000256" key="2">
    <source>
        <dbReference type="ARBA" id="ARBA00022730"/>
    </source>
</evidence>
<dbReference type="Gene3D" id="1.20.58.110">
    <property type="entry name" value="Ribosomal protein S20"/>
    <property type="match status" value="1"/>
</dbReference>
<dbReference type="SUPFAM" id="SSF46992">
    <property type="entry name" value="Ribosomal protein S20"/>
    <property type="match status" value="1"/>
</dbReference>
<dbReference type="GO" id="GO:0003735">
    <property type="term" value="F:structural constituent of ribosome"/>
    <property type="evidence" value="ECO:0007669"/>
    <property type="project" value="InterPro"/>
</dbReference>
<evidence type="ECO:0000256" key="5">
    <source>
        <dbReference type="ARBA" id="ARBA00023274"/>
    </source>
</evidence>
<accession>A0A1F5V1D6</accession>
<dbReference type="InterPro" id="IPR002583">
    <property type="entry name" value="Ribosomal_bS20"/>
</dbReference>
<dbReference type="GO" id="GO:0006412">
    <property type="term" value="P:translation"/>
    <property type="evidence" value="ECO:0007669"/>
    <property type="project" value="UniProtKB-UniRule"/>
</dbReference>
<keyword evidence="2 7" id="KW-0699">rRNA-binding</keyword>
<dbReference type="NCBIfam" id="TIGR00029">
    <property type="entry name" value="S20"/>
    <property type="match status" value="1"/>
</dbReference>
<comment type="similarity">
    <text evidence="1 7">Belongs to the bacterial ribosomal protein bS20 family.</text>
</comment>
<keyword evidence="4 7" id="KW-0689">Ribosomal protein</keyword>
<feature type="compositionally biased region" description="Basic residues" evidence="8">
    <location>
        <begin position="1"/>
        <end position="19"/>
    </location>
</feature>
<dbReference type="GO" id="GO:0070181">
    <property type="term" value="F:small ribosomal subunit rRNA binding"/>
    <property type="evidence" value="ECO:0007669"/>
    <property type="project" value="TreeGrafter"/>
</dbReference>
<name>A0A1F5V1D6_FRAXR</name>
<keyword evidence="5 7" id="KW-0687">Ribonucleoprotein</keyword>
<evidence type="ECO:0000313" key="9">
    <source>
        <dbReference type="EMBL" id="OGF56731.1"/>
    </source>
</evidence>
<dbReference type="GO" id="GO:0015935">
    <property type="term" value="C:small ribosomal subunit"/>
    <property type="evidence" value="ECO:0007669"/>
    <property type="project" value="TreeGrafter"/>
</dbReference>
<sequence>MPNTKTAKKNLRQSLKRREKNLERKKAFQHIVKQLKKAIAAGDQTQVKELVPQVMKAADKAAKKHLIHPNKAARLKSRLMKRVQAASRP</sequence>
<gene>
    <name evidence="7" type="primary">rpsT</name>
    <name evidence="9" type="ORF">A2Z21_07820</name>
</gene>